<dbReference type="PANTHER" id="PTHR31917">
    <property type="entry name" value="AGENET DOMAIN-CONTAINING PROTEIN-RELATED"/>
    <property type="match status" value="1"/>
</dbReference>
<feature type="compositionally biased region" description="Basic and acidic residues" evidence="1">
    <location>
        <begin position="1"/>
        <end position="22"/>
    </location>
</feature>
<feature type="region of interest" description="Disordered" evidence="1">
    <location>
        <begin position="1"/>
        <end position="31"/>
    </location>
</feature>
<accession>A0A0A9DX74</accession>
<proteinExistence type="predicted"/>
<evidence type="ECO:0000313" key="2">
    <source>
        <dbReference type="EMBL" id="JAD92401.1"/>
    </source>
</evidence>
<protein>
    <recommendedName>
        <fullName evidence="3">Agenet domain-containing protein</fullName>
    </recommendedName>
</protein>
<reference evidence="2" key="2">
    <citation type="journal article" date="2015" name="Data Brief">
        <title>Shoot transcriptome of the giant reed, Arundo donax.</title>
        <authorList>
            <person name="Barrero R.A."/>
            <person name="Guerrero F.D."/>
            <person name="Moolhuijzen P."/>
            <person name="Goolsby J.A."/>
            <person name="Tidwell J."/>
            <person name="Bellgard S.E."/>
            <person name="Bellgard M.I."/>
        </authorList>
    </citation>
    <scope>NUCLEOTIDE SEQUENCE</scope>
    <source>
        <tissue evidence="2">Shoot tissue taken approximately 20 cm above the soil surface</tissue>
    </source>
</reference>
<reference evidence="2" key="1">
    <citation type="submission" date="2014-09" db="EMBL/GenBank/DDBJ databases">
        <authorList>
            <person name="Magalhaes I.L.F."/>
            <person name="Oliveira U."/>
            <person name="Santos F.R."/>
            <person name="Vidigal T.H.D.A."/>
            <person name="Brescovit A.D."/>
            <person name="Santos A.J."/>
        </authorList>
    </citation>
    <scope>NUCLEOTIDE SEQUENCE</scope>
    <source>
        <tissue evidence="2">Shoot tissue taken approximately 20 cm above the soil surface</tissue>
    </source>
</reference>
<evidence type="ECO:0000256" key="1">
    <source>
        <dbReference type="SAM" id="MobiDB-lite"/>
    </source>
</evidence>
<evidence type="ECO:0008006" key="3">
    <source>
        <dbReference type="Google" id="ProtNLM"/>
    </source>
</evidence>
<dbReference type="EMBL" id="GBRH01205494">
    <property type="protein sequence ID" value="JAD92401.1"/>
    <property type="molecule type" value="Transcribed_RNA"/>
</dbReference>
<dbReference type="AlphaFoldDB" id="A0A0A9DX74"/>
<organism evidence="2">
    <name type="scientific">Arundo donax</name>
    <name type="common">Giant reed</name>
    <name type="synonym">Donax arundinaceus</name>
    <dbReference type="NCBI Taxonomy" id="35708"/>
    <lineage>
        <taxon>Eukaryota</taxon>
        <taxon>Viridiplantae</taxon>
        <taxon>Streptophyta</taxon>
        <taxon>Embryophyta</taxon>
        <taxon>Tracheophyta</taxon>
        <taxon>Spermatophyta</taxon>
        <taxon>Magnoliopsida</taxon>
        <taxon>Liliopsida</taxon>
        <taxon>Poales</taxon>
        <taxon>Poaceae</taxon>
        <taxon>PACMAD clade</taxon>
        <taxon>Arundinoideae</taxon>
        <taxon>Arundineae</taxon>
        <taxon>Arundo</taxon>
    </lineage>
</organism>
<sequence>MLTRREDGGLPLREHAAAEDVRPQPPAPPRRGFALHEMVEAFHNEGWWAGVVCGVPTEEVALPAGDGEHRPRRV</sequence>
<name>A0A0A9DX74_ARUDO</name>
<dbReference type="PANTHER" id="PTHR31917:SF147">
    <property type="entry name" value="AGENET DOMAIN-CONTAINING PROTEIN"/>
    <property type="match status" value="1"/>
</dbReference>